<keyword evidence="1" id="KW-0238">DNA-binding</keyword>
<organism evidence="3 4">
    <name type="scientific">Mycobacterium paraterrae</name>
    <dbReference type="NCBI Taxonomy" id="577492"/>
    <lineage>
        <taxon>Bacteria</taxon>
        <taxon>Bacillati</taxon>
        <taxon>Actinomycetota</taxon>
        <taxon>Actinomycetes</taxon>
        <taxon>Mycobacteriales</taxon>
        <taxon>Mycobacteriaceae</taxon>
        <taxon>Mycobacterium</taxon>
    </lineage>
</organism>
<dbReference type="EMBL" id="CP092488">
    <property type="protein sequence ID" value="UMB69519.1"/>
    <property type="molecule type" value="Genomic_DNA"/>
</dbReference>
<dbReference type="Pfam" id="PF12625">
    <property type="entry name" value="Arabinose_bd"/>
    <property type="match status" value="1"/>
</dbReference>
<evidence type="ECO:0000313" key="4">
    <source>
        <dbReference type="Proteomes" id="UP001055336"/>
    </source>
</evidence>
<dbReference type="RefSeq" id="WP_240261251.1">
    <property type="nucleotide sequence ID" value="NZ_CP092488.2"/>
</dbReference>
<keyword evidence="4" id="KW-1185">Reference proteome</keyword>
<proteinExistence type="predicted"/>
<gene>
    <name evidence="3" type="ORF">MKK62_24810</name>
</gene>
<dbReference type="Proteomes" id="UP001055336">
    <property type="component" value="Chromosome"/>
</dbReference>
<accession>A0ABY3VJD3</accession>
<evidence type="ECO:0000259" key="2">
    <source>
        <dbReference type="PROSITE" id="PS01124"/>
    </source>
</evidence>
<dbReference type="PANTHER" id="PTHR47894:SF1">
    <property type="entry name" value="HTH-TYPE TRANSCRIPTIONAL REGULATOR VQSM"/>
    <property type="match status" value="1"/>
</dbReference>
<evidence type="ECO:0000313" key="3">
    <source>
        <dbReference type="EMBL" id="UMB69519.1"/>
    </source>
</evidence>
<dbReference type="InterPro" id="IPR032687">
    <property type="entry name" value="AraC-type_N"/>
</dbReference>
<evidence type="ECO:0000256" key="1">
    <source>
        <dbReference type="ARBA" id="ARBA00023125"/>
    </source>
</evidence>
<reference evidence="3" key="1">
    <citation type="submission" date="2022-08" db="EMBL/GenBank/DDBJ databases">
        <title>Whole genome sequencing of non-tuberculosis mycobacteria type-strains.</title>
        <authorList>
            <person name="Igarashi Y."/>
            <person name="Osugi A."/>
            <person name="Mitarai S."/>
        </authorList>
    </citation>
    <scope>NUCLEOTIDE SEQUENCE</scope>
    <source>
        <strain evidence="3">DSM 45127</strain>
    </source>
</reference>
<dbReference type="InterPro" id="IPR018060">
    <property type="entry name" value="HTH_AraC"/>
</dbReference>
<dbReference type="PANTHER" id="PTHR47894">
    <property type="entry name" value="HTH-TYPE TRANSCRIPTIONAL REGULATOR GADX"/>
    <property type="match status" value="1"/>
</dbReference>
<feature type="domain" description="HTH araC/xylS-type" evidence="2">
    <location>
        <begin position="232"/>
        <end position="321"/>
    </location>
</feature>
<protein>
    <submittedName>
        <fullName evidence="3">AraC family transcriptional regulator</fullName>
    </submittedName>
</protein>
<sequence length="321" mass="34418">MHDLQAEPTIDVGLGRLIAAGLKDAGGQARLPTGGQAGRVPVAWVTNQWQRAINRADESMLGFTVASRWRFGHLRLTDYMFRSAPTLADAVAGFVRFVDVLNTAANDVGLVRGKRDGLTIVYQVRSGDPQVDAVASQFALGTILRLARHAAGREIRPLHLGFAADAPTHASRIAAITGAREIDYGTELSFMTLPPDDLFLPLPDADATLAAVLETHAADVIKAGGAGATLRDRLRPVIAAQFGTGEPSLAAAAHKMAMSPRSLQRRLSEEGTSWRDVVDALRRERVEALLADGLSRSAVAARVGFNDSRALRAALRRWHGN</sequence>
<name>A0ABY3VJD3_9MYCO</name>
<dbReference type="Pfam" id="PF12833">
    <property type="entry name" value="HTH_18"/>
    <property type="match status" value="1"/>
</dbReference>
<dbReference type="SMART" id="SM00342">
    <property type="entry name" value="HTH_ARAC"/>
    <property type="match status" value="1"/>
</dbReference>
<dbReference type="Gene3D" id="1.10.10.60">
    <property type="entry name" value="Homeodomain-like"/>
    <property type="match status" value="1"/>
</dbReference>
<dbReference type="PROSITE" id="PS01124">
    <property type="entry name" value="HTH_ARAC_FAMILY_2"/>
    <property type="match status" value="1"/>
</dbReference>